<dbReference type="InterPro" id="IPR043504">
    <property type="entry name" value="Peptidase_S1_PA_chymotrypsin"/>
</dbReference>
<dbReference type="AlphaFoldDB" id="A0A1A9VA27"/>
<evidence type="ECO:0000313" key="3">
    <source>
        <dbReference type="Proteomes" id="UP000078200"/>
    </source>
</evidence>
<keyword evidence="3" id="KW-1185">Reference proteome</keyword>
<protein>
    <recommendedName>
        <fullName evidence="4">Peptidase S1 domain-containing protein</fullName>
    </recommendedName>
</protein>
<name>A0A1A9VA27_GLOAU</name>
<dbReference type="PANTHER" id="PTHR24271:SF50">
    <property type="match status" value="1"/>
</dbReference>
<keyword evidence="1" id="KW-1015">Disulfide bond</keyword>
<dbReference type="VEuPathDB" id="VectorBase:GAUT030579"/>
<dbReference type="EnsemblMetazoa" id="GAUT030579-RA">
    <property type="protein sequence ID" value="GAUT030579-PA"/>
    <property type="gene ID" value="GAUT030579"/>
</dbReference>
<reference evidence="2" key="1">
    <citation type="submission" date="2020-05" db="UniProtKB">
        <authorList>
            <consortium name="EnsemblMetazoa"/>
        </authorList>
    </citation>
    <scope>IDENTIFICATION</scope>
    <source>
        <strain evidence="2">TTRI</strain>
    </source>
</reference>
<evidence type="ECO:0008006" key="4">
    <source>
        <dbReference type="Google" id="ProtNLM"/>
    </source>
</evidence>
<evidence type="ECO:0000256" key="1">
    <source>
        <dbReference type="ARBA" id="ARBA00023157"/>
    </source>
</evidence>
<organism evidence="2 3">
    <name type="scientific">Glossina austeni</name>
    <name type="common">Savannah tsetse fly</name>
    <dbReference type="NCBI Taxonomy" id="7395"/>
    <lineage>
        <taxon>Eukaryota</taxon>
        <taxon>Metazoa</taxon>
        <taxon>Ecdysozoa</taxon>
        <taxon>Arthropoda</taxon>
        <taxon>Hexapoda</taxon>
        <taxon>Insecta</taxon>
        <taxon>Pterygota</taxon>
        <taxon>Neoptera</taxon>
        <taxon>Endopterygota</taxon>
        <taxon>Diptera</taxon>
        <taxon>Brachycera</taxon>
        <taxon>Muscomorpha</taxon>
        <taxon>Hippoboscoidea</taxon>
        <taxon>Glossinidae</taxon>
        <taxon>Glossina</taxon>
    </lineage>
</organism>
<dbReference type="PANTHER" id="PTHR24271">
    <property type="entry name" value="KALLIKREIN-RELATED"/>
    <property type="match status" value="1"/>
</dbReference>
<evidence type="ECO:0000313" key="2">
    <source>
        <dbReference type="EnsemblMetazoa" id="GAUT030579-PA"/>
    </source>
</evidence>
<accession>A0A1A9VA27</accession>
<dbReference type="SUPFAM" id="SSF50494">
    <property type="entry name" value="Trypsin-like serine proteases"/>
    <property type="match status" value="2"/>
</dbReference>
<dbReference type="Gene3D" id="2.40.10.10">
    <property type="entry name" value="Trypsin-like serine proteases"/>
    <property type="match status" value="4"/>
</dbReference>
<dbReference type="InterPro" id="IPR009003">
    <property type="entry name" value="Peptidase_S1_PA"/>
</dbReference>
<sequence length="494" mass="55611">MFLNWRYIYFIADHQAFSEDCNEDLKEFENDTVNGKYMVWVYCKADGKEVLNIGVILSKDAILTANSLKMDGIKCSAHYYSPHFDGNTNQDMIPALVVASYGNVNEVLPHWTLPHLKLILLERELSIDVERAQPISLLEKELDEKSACVISVPDAFKLFDRKTKILPRTDCEIAYPGLHRDIICVRTPIEYCNIDHCSKYNAEGAPLICDGVFAGLVMKDLDQCDATKPCLIGKILGSQQWIESSMNLLNRDNEFKTSTIYVTFLAENDRLVHAPGVIIGEDIVLTSAVLTNTSAGFVFYRDGEKIAWTSAINYANNWPAESDKLQLGVIALEKLLDPEKVRKLNISKTKPVPDDECVLAIVEPYWVKLEVNVLDDDKCRGALPKYHEDYMCVRPKLDGVQFDVQIPQGTPIICYGELAGITARIEGDHNGTLYPFVPMHRMNDWIGASETALHSNSPKTHNLLIVRTQTVYLANVDFFCSLFNSLSQSWAEIG</sequence>
<dbReference type="Proteomes" id="UP000078200">
    <property type="component" value="Unassembled WGS sequence"/>
</dbReference>
<proteinExistence type="predicted"/>